<dbReference type="AlphaFoldDB" id="A0A0E0IVR4"/>
<evidence type="ECO:0000256" key="1">
    <source>
        <dbReference type="SAM" id="MobiDB-lite"/>
    </source>
</evidence>
<feature type="compositionally biased region" description="Gly residues" evidence="1">
    <location>
        <begin position="23"/>
        <end position="36"/>
    </location>
</feature>
<organism evidence="2">
    <name type="scientific">Oryza nivara</name>
    <name type="common">Indian wild rice</name>
    <name type="synonym">Oryza sativa f. spontanea</name>
    <dbReference type="NCBI Taxonomy" id="4536"/>
    <lineage>
        <taxon>Eukaryota</taxon>
        <taxon>Viridiplantae</taxon>
        <taxon>Streptophyta</taxon>
        <taxon>Embryophyta</taxon>
        <taxon>Tracheophyta</taxon>
        <taxon>Spermatophyta</taxon>
        <taxon>Magnoliopsida</taxon>
        <taxon>Liliopsida</taxon>
        <taxon>Poales</taxon>
        <taxon>Poaceae</taxon>
        <taxon>BOP clade</taxon>
        <taxon>Oryzoideae</taxon>
        <taxon>Oryzeae</taxon>
        <taxon>Oryzinae</taxon>
        <taxon>Oryza</taxon>
    </lineage>
</organism>
<dbReference type="HOGENOM" id="CLU_1043441_0_0_1"/>
<reference evidence="2" key="2">
    <citation type="submission" date="2018-04" db="EMBL/GenBank/DDBJ databases">
        <title>OnivRS2 (Oryza nivara Reference Sequence Version 2).</title>
        <authorList>
            <person name="Zhang J."/>
            <person name="Kudrna D."/>
            <person name="Lee S."/>
            <person name="Talag J."/>
            <person name="Rajasekar S."/>
            <person name="Welchert J."/>
            <person name="Hsing Y.-I."/>
            <person name="Wing R.A."/>
        </authorList>
    </citation>
    <scope>NUCLEOTIDE SEQUENCE [LARGE SCALE GENOMIC DNA]</scope>
</reference>
<keyword evidence="3" id="KW-1185">Reference proteome</keyword>
<reference evidence="2" key="1">
    <citation type="submission" date="2015-04" db="UniProtKB">
        <authorList>
            <consortium name="EnsemblPlants"/>
        </authorList>
    </citation>
    <scope>IDENTIFICATION</scope>
    <source>
        <strain evidence="2">SL10</strain>
    </source>
</reference>
<evidence type="ECO:0000313" key="2">
    <source>
        <dbReference type="EnsemblPlants" id="ONIVA10G19290.1"/>
    </source>
</evidence>
<protein>
    <submittedName>
        <fullName evidence="2">Uncharacterized protein</fullName>
    </submittedName>
</protein>
<proteinExistence type="predicted"/>
<accession>A0A0E0IVR4</accession>
<sequence length="267" mass="28954">MPQRQVVVVAVTEPPTGGSRRPGAGGSSGSGSGPGWSRGTSPRWPVLTKGVGAAAIFTVNDLCSQEWISCLMDTAARKMYIALQPPISIVCVCMVVRSSDRNPKPQERNGCSCPRVLLPGIRRNRLRPCRAVLSQVACASGVVLPAVPRQHLLVHLLIVVHSLAFPWTYELRSSCTQHGTTVPKPNRVPRSTSLIHRCPRFTVIALKSLLPSTSSHSPPVITAYRGSSMSYPGLHLHPRSVGRLEPLQQGEPLSNHVEEEMKIFNIS</sequence>
<dbReference type="Proteomes" id="UP000006591">
    <property type="component" value="Chromosome 10"/>
</dbReference>
<name>A0A0E0IVR4_ORYNI</name>
<dbReference type="Gramene" id="ONIVA10G19290.1">
    <property type="protein sequence ID" value="ONIVA10G19290.1"/>
    <property type="gene ID" value="ONIVA10G19290"/>
</dbReference>
<dbReference type="EnsemblPlants" id="ONIVA10G19290.1">
    <property type="protein sequence ID" value="ONIVA10G19290.1"/>
    <property type="gene ID" value="ONIVA10G19290"/>
</dbReference>
<evidence type="ECO:0000313" key="3">
    <source>
        <dbReference type="Proteomes" id="UP000006591"/>
    </source>
</evidence>
<feature type="region of interest" description="Disordered" evidence="1">
    <location>
        <begin position="11"/>
        <end position="42"/>
    </location>
</feature>